<reference evidence="3" key="1">
    <citation type="journal article" date="2019" name="Int. J. Syst. Evol. Microbiol.">
        <title>The Global Catalogue of Microorganisms (GCM) 10K type strain sequencing project: providing services to taxonomists for standard genome sequencing and annotation.</title>
        <authorList>
            <consortium name="The Broad Institute Genomics Platform"/>
            <consortium name="The Broad Institute Genome Sequencing Center for Infectious Disease"/>
            <person name="Wu L."/>
            <person name="Ma J."/>
        </authorList>
    </citation>
    <scope>NUCLEOTIDE SEQUENCE [LARGE SCALE GENOMIC DNA]</scope>
    <source>
        <strain evidence="3">CCUG 53270</strain>
    </source>
</reference>
<keyword evidence="2" id="KW-0378">Hydrolase</keyword>
<dbReference type="PANTHER" id="PTHR43283">
    <property type="entry name" value="BETA-LACTAMASE-RELATED"/>
    <property type="match status" value="1"/>
</dbReference>
<organism evidence="2 3">
    <name type="scientific">Paenibacillus vulneris</name>
    <dbReference type="NCBI Taxonomy" id="1133364"/>
    <lineage>
        <taxon>Bacteria</taxon>
        <taxon>Bacillati</taxon>
        <taxon>Bacillota</taxon>
        <taxon>Bacilli</taxon>
        <taxon>Bacillales</taxon>
        <taxon>Paenibacillaceae</taxon>
        <taxon>Paenibacillus</taxon>
    </lineage>
</organism>
<comment type="caution">
    <text evidence="2">The sequence shown here is derived from an EMBL/GenBank/DDBJ whole genome shotgun (WGS) entry which is preliminary data.</text>
</comment>
<dbReference type="Pfam" id="PF00144">
    <property type="entry name" value="Beta-lactamase"/>
    <property type="match status" value="1"/>
</dbReference>
<protein>
    <submittedName>
        <fullName evidence="2">Serine hydrolase domain-containing protein</fullName>
        <ecNumber evidence="2">3.-.-.-</ecNumber>
    </submittedName>
</protein>
<dbReference type="RefSeq" id="WP_345594395.1">
    <property type="nucleotide sequence ID" value="NZ_BAABJG010000055.1"/>
</dbReference>
<dbReference type="SUPFAM" id="SSF56601">
    <property type="entry name" value="beta-lactamase/transpeptidase-like"/>
    <property type="match status" value="1"/>
</dbReference>
<name>A0ABW3UHX8_9BACL</name>
<evidence type="ECO:0000313" key="3">
    <source>
        <dbReference type="Proteomes" id="UP001597180"/>
    </source>
</evidence>
<proteinExistence type="predicted"/>
<dbReference type="InterPro" id="IPR012338">
    <property type="entry name" value="Beta-lactam/transpept-like"/>
</dbReference>
<dbReference type="Proteomes" id="UP001597180">
    <property type="component" value="Unassembled WGS sequence"/>
</dbReference>
<dbReference type="InterPro" id="IPR001466">
    <property type="entry name" value="Beta-lactam-related"/>
</dbReference>
<evidence type="ECO:0000259" key="1">
    <source>
        <dbReference type="Pfam" id="PF00144"/>
    </source>
</evidence>
<dbReference type="EC" id="3.-.-.-" evidence="2"/>
<dbReference type="PANTHER" id="PTHR43283:SF7">
    <property type="entry name" value="BETA-LACTAMASE-RELATED DOMAIN-CONTAINING PROTEIN"/>
    <property type="match status" value="1"/>
</dbReference>
<accession>A0ABW3UHX8</accession>
<dbReference type="GO" id="GO:0016787">
    <property type="term" value="F:hydrolase activity"/>
    <property type="evidence" value="ECO:0007669"/>
    <property type="project" value="UniProtKB-KW"/>
</dbReference>
<evidence type="ECO:0000313" key="2">
    <source>
        <dbReference type="EMBL" id="MFD1219924.1"/>
    </source>
</evidence>
<dbReference type="InterPro" id="IPR050789">
    <property type="entry name" value="Diverse_Enzym_Activities"/>
</dbReference>
<keyword evidence="3" id="KW-1185">Reference proteome</keyword>
<gene>
    <name evidence="2" type="ORF">ACFQ4B_07325</name>
</gene>
<sequence>MENITELARVQPESVGICSKAIIDFIDSIQEKQIHLHSFAVLRYGKVAAEGYYKPYSAGQLHQAFSVSKSVTSAAIGIAIGEGLLTLEDAVADYFPEKLASEVHPYIRMMRIKHLLAMQTAHAKSTNTQVQDWVESFLNTKPSHPPGTSFAYDTTGTHTLCAILQKVTGMTVHDYLRTRLFDPIGIGEIEWESCPLGINKGGSGIKCTTDDLARFGQLYLQQGIWEDKRVLPEGWVELSTAKHADTNNAKMLLDGPLGYGYQFWRTRYNSYSAFGAGGQLVVVIPEKEAVFVSTANTMKYRDGQQQILDSLWETLYPAIQDEALPEDGSTYTSLITKLDKLTLTMPRGKISSLMMEALTGKRIELDSNAFDFEACEFHFAEESGCLSFYGKEQRLDLDFGLMDWRSGKDPFLGLDGFSAGAWTDEKTLVIQTTLFELTQEFTLTCGWEQGLLSIQVVPAGFYYKDQVEYLNERFSI</sequence>
<feature type="domain" description="Beta-lactamase-related" evidence="1">
    <location>
        <begin position="34"/>
        <end position="302"/>
    </location>
</feature>
<dbReference type="EMBL" id="JBHTLU010000012">
    <property type="protein sequence ID" value="MFD1219924.1"/>
    <property type="molecule type" value="Genomic_DNA"/>
</dbReference>
<dbReference type="Gene3D" id="3.40.710.10">
    <property type="entry name" value="DD-peptidase/beta-lactamase superfamily"/>
    <property type="match status" value="1"/>
</dbReference>